<reference evidence="1 2" key="1">
    <citation type="submission" date="2019-12" db="EMBL/GenBank/DDBJ databases">
        <authorList>
            <person name="Kim Y.S."/>
        </authorList>
    </citation>
    <scope>NUCLEOTIDE SEQUENCE [LARGE SCALE GENOMIC DNA]</scope>
    <source>
        <strain evidence="1 2">GA093</strain>
    </source>
</reference>
<gene>
    <name evidence="1" type="ORF">GON26_08500</name>
</gene>
<organism evidence="1 2">
    <name type="scientific">Flavobacterium hydrocarbonoxydans</name>
    <dbReference type="NCBI Taxonomy" id="2683249"/>
    <lineage>
        <taxon>Bacteria</taxon>
        <taxon>Pseudomonadati</taxon>
        <taxon>Bacteroidota</taxon>
        <taxon>Flavobacteriia</taxon>
        <taxon>Flavobacteriales</taxon>
        <taxon>Flavobacteriaceae</taxon>
        <taxon>Flavobacterium</taxon>
    </lineage>
</organism>
<comment type="caution">
    <text evidence="1">The sequence shown here is derived from an EMBL/GenBank/DDBJ whole genome shotgun (WGS) entry which is preliminary data.</text>
</comment>
<keyword evidence="2" id="KW-1185">Reference proteome</keyword>
<accession>A0A6I4NIN7</accession>
<dbReference type="EMBL" id="WSTB01000004">
    <property type="protein sequence ID" value="MWB94400.1"/>
    <property type="molecule type" value="Genomic_DNA"/>
</dbReference>
<dbReference type="Proteomes" id="UP000471501">
    <property type="component" value="Unassembled WGS sequence"/>
</dbReference>
<protein>
    <submittedName>
        <fullName evidence="1">Uncharacterized protein</fullName>
    </submittedName>
</protein>
<dbReference type="RefSeq" id="WP_160374406.1">
    <property type="nucleotide sequence ID" value="NZ_WSTB01000004.1"/>
</dbReference>
<evidence type="ECO:0000313" key="1">
    <source>
        <dbReference type="EMBL" id="MWB94400.1"/>
    </source>
</evidence>
<sequence>MRRVIKNDDSEVKKSNLGYIEGNSNNNLKISKILYKEQKGFCVYTEEYLGRADARDIEHFNPTLKGTKKDSYSNWFLVKHQWNKEKSTKWEDYQPVLHPTAIDFDERVVYDDGDYRVSDLNDNEAVNLINLLKLDDIILADERKKYIQRKTKELALYGESPEVFFKVLIDDDVKQISYLRAIDKEFKIDIWSLLPDPQ</sequence>
<dbReference type="AlphaFoldDB" id="A0A6I4NIN7"/>
<proteinExistence type="predicted"/>
<name>A0A6I4NIN7_9FLAO</name>
<evidence type="ECO:0000313" key="2">
    <source>
        <dbReference type="Proteomes" id="UP000471501"/>
    </source>
</evidence>